<gene>
    <name evidence="2" type="ORF">LCB40_10580</name>
</gene>
<evidence type="ECO:0000313" key="2">
    <source>
        <dbReference type="EMBL" id="GFZ27178.1"/>
    </source>
</evidence>
<proteinExistence type="predicted"/>
<reference evidence="2" key="1">
    <citation type="submission" date="2020-08" db="EMBL/GenBank/DDBJ databases">
        <title>Taxonomic study for Lactobacillus species isolated from hardwood bark.</title>
        <authorList>
            <person name="Tohno M."/>
            <person name="Tanizawa Y."/>
        </authorList>
    </citation>
    <scope>NUCLEOTIDE SEQUENCE</scope>
    <source>
        <strain evidence="2">B40</strain>
    </source>
</reference>
<dbReference type="RefSeq" id="WP_246487324.1">
    <property type="nucleotide sequence ID" value="NZ_BMAY01000006.1"/>
</dbReference>
<evidence type="ECO:0000259" key="1">
    <source>
        <dbReference type="PROSITE" id="PS50902"/>
    </source>
</evidence>
<dbReference type="InterPro" id="IPR029039">
    <property type="entry name" value="Flavoprotein-like_sf"/>
</dbReference>
<protein>
    <recommendedName>
        <fullName evidence="1">Flavodoxin-like domain-containing protein</fullName>
    </recommendedName>
</protein>
<keyword evidence="3" id="KW-1185">Reference proteome</keyword>
<dbReference type="EMBL" id="BMAY01000006">
    <property type="protein sequence ID" value="GFZ27178.1"/>
    <property type="molecule type" value="Genomic_DNA"/>
</dbReference>
<dbReference type="PROSITE" id="PS50902">
    <property type="entry name" value="FLAVODOXIN_LIKE"/>
    <property type="match status" value="1"/>
</dbReference>
<dbReference type="SUPFAM" id="SSF52218">
    <property type="entry name" value="Flavoproteins"/>
    <property type="match status" value="1"/>
</dbReference>
<evidence type="ECO:0000313" key="3">
    <source>
        <dbReference type="Proteomes" id="UP000677218"/>
    </source>
</evidence>
<sequence length="159" mass="17743">MSTNHHILIAYFSGQGTTKAAAELLQSLTKAELVRLDGVTPYSSDYKQLVSRGQRELDQQLHPELGSKIKDFQQYDTILVGYPTWWNQPPMIIYSLFDDYDFSGKTVIPFTTSATSPMSASSGVIEHLAQAAGATFKNGLKIDNNLQQVKEWLSQNDLL</sequence>
<dbReference type="Proteomes" id="UP000677218">
    <property type="component" value="Unassembled WGS sequence"/>
</dbReference>
<dbReference type="PANTHER" id="PTHR39201:SF1">
    <property type="entry name" value="FLAVODOXIN-LIKE DOMAIN-CONTAINING PROTEIN"/>
    <property type="match status" value="1"/>
</dbReference>
<dbReference type="GO" id="GO:0010181">
    <property type="term" value="F:FMN binding"/>
    <property type="evidence" value="ECO:0007669"/>
    <property type="project" value="InterPro"/>
</dbReference>
<dbReference type="PANTHER" id="PTHR39201">
    <property type="entry name" value="EXPORTED PROTEIN-RELATED"/>
    <property type="match status" value="1"/>
</dbReference>
<dbReference type="Gene3D" id="3.40.50.360">
    <property type="match status" value="1"/>
</dbReference>
<dbReference type="GO" id="GO:0016651">
    <property type="term" value="F:oxidoreductase activity, acting on NAD(P)H"/>
    <property type="evidence" value="ECO:0007669"/>
    <property type="project" value="UniProtKB-ARBA"/>
</dbReference>
<organism evidence="2 3">
    <name type="scientific">Lactobacillus corticis</name>
    <dbReference type="NCBI Taxonomy" id="2201249"/>
    <lineage>
        <taxon>Bacteria</taxon>
        <taxon>Bacillati</taxon>
        <taxon>Bacillota</taxon>
        <taxon>Bacilli</taxon>
        <taxon>Lactobacillales</taxon>
        <taxon>Lactobacillaceae</taxon>
        <taxon>Lactobacillus</taxon>
    </lineage>
</organism>
<feature type="domain" description="Flavodoxin-like" evidence="1">
    <location>
        <begin position="7"/>
        <end position="157"/>
    </location>
</feature>
<comment type="caution">
    <text evidence="2">The sequence shown here is derived from an EMBL/GenBank/DDBJ whole genome shotgun (WGS) entry which is preliminary data.</text>
</comment>
<dbReference type="AlphaFoldDB" id="A0A916VID4"/>
<dbReference type="Pfam" id="PF12682">
    <property type="entry name" value="Flavodoxin_4"/>
    <property type="match status" value="1"/>
</dbReference>
<dbReference type="InterPro" id="IPR008254">
    <property type="entry name" value="Flavodoxin/NO_synth"/>
</dbReference>
<accession>A0A916VID4</accession>
<name>A0A916VID4_9LACO</name>